<feature type="transmembrane region" description="Helical" evidence="8">
    <location>
        <begin position="852"/>
        <end position="880"/>
    </location>
</feature>
<dbReference type="EMBL" id="JAHLQO010000001">
    <property type="protein sequence ID" value="MBU5668364.1"/>
    <property type="molecule type" value="Genomic_DNA"/>
</dbReference>
<feature type="region of interest" description="Disordered" evidence="7">
    <location>
        <begin position="655"/>
        <end position="679"/>
    </location>
</feature>
<evidence type="ECO:0000259" key="9">
    <source>
        <dbReference type="Pfam" id="PF02687"/>
    </source>
</evidence>
<feature type="compositionally biased region" description="Basic and acidic residues" evidence="7">
    <location>
        <begin position="355"/>
        <end position="368"/>
    </location>
</feature>
<dbReference type="InterPro" id="IPR003838">
    <property type="entry name" value="ABC3_permease_C"/>
</dbReference>
<evidence type="ECO:0000313" key="10">
    <source>
        <dbReference type="EMBL" id="MBU5668364.1"/>
    </source>
</evidence>
<dbReference type="Proteomes" id="UP000783742">
    <property type="component" value="Unassembled WGS sequence"/>
</dbReference>
<feature type="region of interest" description="Disordered" evidence="7">
    <location>
        <begin position="289"/>
        <end position="309"/>
    </location>
</feature>
<feature type="compositionally biased region" description="Basic and acidic residues" evidence="7">
    <location>
        <begin position="709"/>
        <end position="741"/>
    </location>
</feature>
<feature type="transmembrane region" description="Helical" evidence="8">
    <location>
        <begin position="1205"/>
        <end position="1222"/>
    </location>
</feature>
<proteinExistence type="predicted"/>
<evidence type="ECO:0000256" key="1">
    <source>
        <dbReference type="ARBA" id="ARBA00004651"/>
    </source>
</evidence>
<evidence type="ECO:0000256" key="8">
    <source>
        <dbReference type="SAM" id="Phobius"/>
    </source>
</evidence>
<accession>A0ABS6FDV9</accession>
<dbReference type="PANTHER" id="PTHR30287">
    <property type="entry name" value="MEMBRANE COMPONENT OF PREDICTED ABC SUPERFAMILY METABOLITE UPTAKE TRANSPORTER"/>
    <property type="match status" value="1"/>
</dbReference>
<keyword evidence="3 8" id="KW-0812">Transmembrane</keyword>
<feature type="region of interest" description="Disordered" evidence="7">
    <location>
        <begin position="698"/>
        <end position="756"/>
    </location>
</feature>
<sequence>MNAALKDSLREIKKSLPRFISIILIVFLGVFVLTGLISTGKIMRNTIEDKIVDLNQEDMKITCPIGFENKDIAIIESDEDISEIEYGFDKDLFITGDSTVVKILNMPYEISKPEIIEGRNIKKSNEIVVDSEMKKSGYKLGDTISFKPDDDGDDDNNLERLSYTIVGFAHAIDYLDKTAQTFSERGYGKISHFAYIDDNNFNGNPTICKIKYIGTENLATSDSQYVDYMEKKTRALKIDLKNRPKERLIKIQGDISEEIDDAEVKISDAETKLSNAKDKLDSGREALNEGKSQYREGLDKYNRENKKTRDEIATSRNKLYKASVEIDDGERELISGYEKLRDGKKKLDDAKKEIEDGKTKLSDGKNEYSKGLGQLESSETALKQGEEQLQDGRKKLDDGWAKIEESKRKLEDGLAKYNNGRDEYLRGLNELEAGKQRLVSEMGANSYEDAKSKIYTASEVISAAEGALEKYGTIDDEIKRTNTQIAEVNAGISEIDKNIAALNNSLANPELPEEEKARVQGEIENLNSRKVELNKNLEGLNQKAEILKTSKAELNNIVAEISKQVPGFNGDIASLKSKIAEGKAGIAKIDESEKKLASAKATLDASKTQLDEGQKQLQEGIIEAEKGEREFAKSKGEIEANKRKLEDAKLELQKAKREIDSSEEKLRDGEREYEKGKKEYDENYNKYIDGRSELDAAKEKYKSGQGELNRGEERANKEFASAKEELDSARDKLYKSERDLNKGQSEYDENKEKADGEISDAREKIADGRKYLSLIKQPRYSITPRHLSGGVNTYIDYSKRVDGLSLIFPIFFFAIALLVCFTTMTRMVDDNRTIIGTYKALGYTNKEISKKFLLYGALASLIGGILGAISGSLIITSIIGNAYSTKTIFENNLLITLFPLRMIFAIVVGFLFTTVAAILTLNKILKENTASLLRAKPPVKGNRILLEKIPFIWNNLSFLSKVTARNLFLSKKRMFMTVVGVMGCAALLVLGYGIAESVSKIEPRQFENILNYDLSVLYEKEMFEDEYKDYRKIVDSKNYDYTEIYQELFTVDYDEMDQDVNVIVPGDNEEFKNFNKIYDYKTSEEMEIPKRGAIITEKLSKLKNIEPGDAIKIRDVYGNEFEVEVSGICQYYMGHNIYMDKNYFEKLTGSDLVLNTDLIKSDDKEDLDKFANDIIENKSVMNAQTLDDLKGIINQFLYSISKVELIILIMTVILEIVVLYNLTNINVEERIREISSIKVLGFYPKETTSYIYKETYILAVIGIIIGLVVGKFLHYGVLQIVVPFMAMLPEDLSAKPFILSAIITALVNVVIMVIFHFRIKKINPLGALKSNE</sequence>
<keyword evidence="4 8" id="KW-1133">Transmembrane helix</keyword>
<feature type="transmembrane region" description="Helical" evidence="8">
    <location>
        <begin position="1255"/>
        <end position="1277"/>
    </location>
</feature>
<dbReference type="Pfam" id="PF02687">
    <property type="entry name" value="FtsX"/>
    <property type="match status" value="2"/>
</dbReference>
<feature type="transmembrane region" description="Helical" evidence="8">
    <location>
        <begin position="974"/>
        <end position="995"/>
    </location>
</feature>
<feature type="coiled-coil region" evidence="6">
    <location>
        <begin position="516"/>
        <end position="557"/>
    </location>
</feature>
<evidence type="ECO:0000313" key="11">
    <source>
        <dbReference type="Proteomes" id="UP000783742"/>
    </source>
</evidence>
<name>A0ABS6FDV9_9FIRM</name>
<protein>
    <submittedName>
        <fullName evidence="10">FtsX-like permease family protein</fullName>
    </submittedName>
</protein>
<feature type="domain" description="ABC3 transporter permease C-terminal" evidence="9">
    <location>
        <begin position="807"/>
        <end position="928"/>
    </location>
</feature>
<keyword evidence="11" id="KW-1185">Reference proteome</keyword>
<reference evidence="10 11" key="1">
    <citation type="submission" date="2021-06" db="EMBL/GenBank/DDBJ databases">
        <authorList>
            <person name="Sun Q."/>
            <person name="Li D."/>
        </authorList>
    </citation>
    <scope>NUCLEOTIDE SEQUENCE [LARGE SCALE GENOMIC DNA]</scope>
    <source>
        <strain evidence="10 11">MSJ-1</strain>
    </source>
</reference>
<evidence type="ECO:0000256" key="2">
    <source>
        <dbReference type="ARBA" id="ARBA00022475"/>
    </source>
</evidence>
<dbReference type="PANTHER" id="PTHR30287:SF1">
    <property type="entry name" value="INNER MEMBRANE PROTEIN"/>
    <property type="match status" value="1"/>
</dbReference>
<feature type="transmembrane region" description="Helical" evidence="8">
    <location>
        <begin position="1297"/>
        <end position="1319"/>
    </location>
</feature>
<gene>
    <name evidence="10" type="ORF">KQI68_00770</name>
</gene>
<keyword evidence="2" id="KW-1003">Cell membrane</keyword>
<evidence type="ECO:0000256" key="6">
    <source>
        <dbReference type="SAM" id="Coils"/>
    </source>
</evidence>
<keyword evidence="5 8" id="KW-0472">Membrane</keyword>
<comment type="caution">
    <text evidence="10">The sequence shown here is derived from an EMBL/GenBank/DDBJ whole genome shotgun (WGS) entry which is preliminary data.</text>
</comment>
<feature type="transmembrane region" description="Helical" evidence="8">
    <location>
        <begin position="803"/>
        <end position="824"/>
    </location>
</feature>
<evidence type="ECO:0000256" key="5">
    <source>
        <dbReference type="ARBA" id="ARBA00023136"/>
    </source>
</evidence>
<evidence type="ECO:0000256" key="3">
    <source>
        <dbReference type="ARBA" id="ARBA00022692"/>
    </source>
</evidence>
<feature type="transmembrane region" description="Helical" evidence="8">
    <location>
        <begin position="900"/>
        <end position="921"/>
    </location>
</feature>
<feature type="transmembrane region" description="Helical" evidence="8">
    <location>
        <begin position="16"/>
        <end position="37"/>
    </location>
</feature>
<feature type="domain" description="ABC3 transporter permease C-terminal" evidence="9">
    <location>
        <begin position="1206"/>
        <end position="1324"/>
    </location>
</feature>
<comment type="subcellular location">
    <subcellularLocation>
        <location evidence="1">Cell membrane</location>
        <topology evidence="1">Multi-pass membrane protein</topology>
    </subcellularLocation>
</comment>
<dbReference type="InterPro" id="IPR038766">
    <property type="entry name" value="Membrane_comp_ABC_pdt"/>
</dbReference>
<evidence type="ECO:0000256" key="4">
    <source>
        <dbReference type="ARBA" id="ARBA00022989"/>
    </source>
</evidence>
<evidence type="ECO:0000256" key="7">
    <source>
        <dbReference type="SAM" id="MobiDB-lite"/>
    </source>
</evidence>
<keyword evidence="6" id="KW-0175">Coiled coil</keyword>
<feature type="region of interest" description="Disordered" evidence="7">
    <location>
        <begin position="355"/>
        <end position="377"/>
    </location>
</feature>
<organism evidence="10 11">
    <name type="scientific">Peptoniphilus ovalis</name>
    <dbReference type="NCBI Taxonomy" id="2841503"/>
    <lineage>
        <taxon>Bacteria</taxon>
        <taxon>Bacillati</taxon>
        <taxon>Bacillota</taxon>
        <taxon>Tissierellia</taxon>
        <taxon>Tissierellales</taxon>
        <taxon>Peptoniphilaceae</taxon>
        <taxon>Peptoniphilus</taxon>
    </lineage>
</organism>